<feature type="compositionally biased region" description="Basic residues" evidence="1">
    <location>
        <begin position="143"/>
        <end position="158"/>
    </location>
</feature>
<feature type="compositionally biased region" description="Low complexity" evidence="1">
    <location>
        <begin position="183"/>
        <end position="197"/>
    </location>
</feature>
<gene>
    <name evidence="2" type="ORF">SOCE836_004290</name>
</gene>
<evidence type="ECO:0000313" key="2">
    <source>
        <dbReference type="EMBL" id="AUX28359.1"/>
    </source>
</evidence>
<feature type="compositionally biased region" description="Basic and acidic residues" evidence="1">
    <location>
        <begin position="210"/>
        <end position="232"/>
    </location>
</feature>
<proteinExistence type="predicted"/>
<evidence type="ECO:0008006" key="4">
    <source>
        <dbReference type="Google" id="ProtNLM"/>
    </source>
</evidence>
<evidence type="ECO:0000256" key="1">
    <source>
        <dbReference type="SAM" id="MobiDB-lite"/>
    </source>
</evidence>
<feature type="region of interest" description="Disordered" evidence="1">
    <location>
        <begin position="183"/>
        <end position="232"/>
    </location>
</feature>
<feature type="compositionally biased region" description="Low complexity" evidence="1">
    <location>
        <begin position="159"/>
        <end position="168"/>
    </location>
</feature>
<protein>
    <recommendedName>
        <fullName evidence="4">Secreted protein</fullName>
    </recommendedName>
</protein>
<dbReference type="Proteomes" id="UP000295497">
    <property type="component" value="Chromosome"/>
</dbReference>
<dbReference type="AlphaFoldDB" id="A0A4P2QF17"/>
<sequence>MEMNVPVLEHSSPTATAHAPQRSKLAALAALVALALLGATGCAAEVHTRAAAPATVTYHEFAVYEEPVVHIAAPPVQIETYPRVYYRGTYVYYVDGRWYYPSRHGWVYYRDEPRALVHYRVDFERRRAHHHHHPQVHRDHGHPVHRGHVHRDHGHHATTVRPAAPARPAVTVRAGATVSAGATVKAGAAARPATPARPAKKPRAERRRHHVEERHREGDRGHREGDRGHRER</sequence>
<feature type="compositionally biased region" description="Basic residues" evidence="1">
    <location>
        <begin position="198"/>
        <end position="209"/>
    </location>
</feature>
<name>A0A4P2QF17_SORCE</name>
<reference evidence="2 3" key="1">
    <citation type="submission" date="2015-09" db="EMBL/GenBank/DDBJ databases">
        <title>Sorangium comparison.</title>
        <authorList>
            <person name="Zaburannyi N."/>
            <person name="Bunk B."/>
            <person name="Overmann J."/>
            <person name="Mueller R."/>
        </authorList>
    </citation>
    <scope>NUCLEOTIDE SEQUENCE [LARGE SCALE GENOMIC DNA]</scope>
    <source>
        <strain evidence="2 3">So ce836</strain>
    </source>
</reference>
<organism evidence="2 3">
    <name type="scientific">Sorangium cellulosum</name>
    <name type="common">Polyangium cellulosum</name>
    <dbReference type="NCBI Taxonomy" id="56"/>
    <lineage>
        <taxon>Bacteria</taxon>
        <taxon>Pseudomonadati</taxon>
        <taxon>Myxococcota</taxon>
        <taxon>Polyangia</taxon>
        <taxon>Polyangiales</taxon>
        <taxon>Polyangiaceae</taxon>
        <taxon>Sorangium</taxon>
    </lineage>
</organism>
<dbReference type="EMBL" id="CP012672">
    <property type="protein sequence ID" value="AUX28359.1"/>
    <property type="molecule type" value="Genomic_DNA"/>
</dbReference>
<accession>A0A4P2QF17</accession>
<feature type="region of interest" description="Disordered" evidence="1">
    <location>
        <begin position="127"/>
        <end position="168"/>
    </location>
</feature>
<evidence type="ECO:0000313" key="3">
    <source>
        <dbReference type="Proteomes" id="UP000295497"/>
    </source>
</evidence>